<feature type="compositionally biased region" description="Gly residues" evidence="1">
    <location>
        <begin position="101"/>
        <end position="110"/>
    </location>
</feature>
<feature type="region of interest" description="Disordered" evidence="1">
    <location>
        <begin position="156"/>
        <end position="189"/>
    </location>
</feature>
<feature type="region of interest" description="Disordered" evidence="1">
    <location>
        <begin position="233"/>
        <end position="265"/>
    </location>
</feature>
<dbReference type="AlphaFoldDB" id="A0A6V7P734"/>
<feature type="region of interest" description="Disordered" evidence="1">
    <location>
        <begin position="62"/>
        <end position="129"/>
    </location>
</feature>
<sequence>MNFEPFILFKLGSFNFESSSSESNIDPNTSRTRAGSLVCQPWEGVEEASEVAVEALVAGDELVGEGEPGHEATLLEPEDGSAGAGEEALDAGEGDEALGERAGGFGGAGVGEEQAASAAQDRRGSGGFGSAGSVRIGRLWQRRGWRGVDQLGVAARDEQVAGEGDLEPGGDGESGDGADDGLAAHAHGGDGVGGGVLDVALEDILGGGEVDAGAEGAAAPGVGVEAAERACERDHHGARERVERARAVDGDHGHRGSMGSPLHLSISSSTLSEASFPVAL</sequence>
<evidence type="ECO:0000313" key="2">
    <source>
        <dbReference type="EMBL" id="CAD1826466.1"/>
    </source>
</evidence>
<evidence type="ECO:0000256" key="1">
    <source>
        <dbReference type="SAM" id="MobiDB-lite"/>
    </source>
</evidence>
<dbReference type="EMBL" id="LR862145">
    <property type="protein sequence ID" value="CAD1826466.1"/>
    <property type="molecule type" value="Genomic_DNA"/>
</dbReference>
<protein>
    <submittedName>
        <fullName evidence="2">Uncharacterized protein</fullName>
    </submittedName>
</protein>
<feature type="compositionally biased region" description="Acidic residues" evidence="1">
    <location>
        <begin position="87"/>
        <end position="97"/>
    </location>
</feature>
<name>A0A6V7P734_ANACO</name>
<feature type="compositionally biased region" description="Acidic residues" evidence="1">
    <location>
        <begin position="164"/>
        <end position="179"/>
    </location>
</feature>
<accession>A0A6V7P734</accession>
<gene>
    <name evidence="2" type="ORF">CB5_LOCUS9677</name>
</gene>
<reference evidence="2" key="1">
    <citation type="submission" date="2020-07" db="EMBL/GenBank/DDBJ databases">
        <authorList>
            <person name="Lin J."/>
        </authorList>
    </citation>
    <scope>NUCLEOTIDE SEQUENCE</scope>
</reference>
<proteinExistence type="predicted"/>
<feature type="compositionally biased region" description="Basic and acidic residues" evidence="1">
    <location>
        <begin position="233"/>
        <end position="254"/>
    </location>
</feature>
<organism evidence="2">
    <name type="scientific">Ananas comosus var. bracteatus</name>
    <name type="common">red pineapple</name>
    <dbReference type="NCBI Taxonomy" id="296719"/>
    <lineage>
        <taxon>Eukaryota</taxon>
        <taxon>Viridiplantae</taxon>
        <taxon>Streptophyta</taxon>
        <taxon>Embryophyta</taxon>
        <taxon>Tracheophyta</taxon>
        <taxon>Spermatophyta</taxon>
        <taxon>Magnoliopsida</taxon>
        <taxon>Liliopsida</taxon>
        <taxon>Poales</taxon>
        <taxon>Bromeliaceae</taxon>
        <taxon>Bromelioideae</taxon>
        <taxon>Ananas</taxon>
    </lineage>
</organism>